<sequence length="184" mass="20783">MMQCYVSQQPVMIMNPEGQVVMVWTHVTSETCTNLLGRDLLPSWGCTSGRMFDGATAMKGTGCPTPPIRCQVDKLVWGNQWSLPQDKLAALRNLVQEQLDQGHLDPSRGTWNTLIFCIKKKSGKWRLLQDLQKILGCAGYLQSVFVLTCDCKGKIQLMGKLETVTKMKVSKRMSHRVMTQMQMK</sequence>
<dbReference type="InterPro" id="IPR043502">
    <property type="entry name" value="DNA/RNA_pol_sf"/>
</dbReference>
<comment type="caution">
    <text evidence="1">The sequence shown here is derived from an EMBL/GenBank/DDBJ whole genome shotgun (WGS) entry which is preliminary data.</text>
</comment>
<keyword evidence="2" id="KW-1185">Reference proteome</keyword>
<name>A0A8K1FW22_9PASS</name>
<dbReference type="Gene3D" id="2.40.70.10">
    <property type="entry name" value="Acid Proteases"/>
    <property type="match status" value="1"/>
</dbReference>
<organism evidence="1 2">
    <name type="scientific">Zosterops borbonicus</name>
    <dbReference type="NCBI Taxonomy" id="364589"/>
    <lineage>
        <taxon>Eukaryota</taxon>
        <taxon>Metazoa</taxon>
        <taxon>Chordata</taxon>
        <taxon>Craniata</taxon>
        <taxon>Vertebrata</taxon>
        <taxon>Euteleostomi</taxon>
        <taxon>Archelosauria</taxon>
        <taxon>Archosauria</taxon>
        <taxon>Dinosauria</taxon>
        <taxon>Saurischia</taxon>
        <taxon>Theropoda</taxon>
        <taxon>Coelurosauria</taxon>
        <taxon>Aves</taxon>
        <taxon>Neognathae</taxon>
        <taxon>Neoaves</taxon>
        <taxon>Telluraves</taxon>
        <taxon>Australaves</taxon>
        <taxon>Passeriformes</taxon>
        <taxon>Sylvioidea</taxon>
        <taxon>Zosteropidae</taxon>
        <taxon>Zosterops</taxon>
    </lineage>
</organism>
<dbReference type="InterPro" id="IPR021109">
    <property type="entry name" value="Peptidase_aspartic_dom_sf"/>
</dbReference>
<gene>
    <name evidence="1" type="ORF">HGM15179_021715</name>
</gene>
<evidence type="ECO:0000313" key="1">
    <source>
        <dbReference type="EMBL" id="TRZ05392.1"/>
    </source>
</evidence>
<proteinExistence type="predicted"/>
<protein>
    <submittedName>
        <fullName evidence="1">Uncharacterized protein</fullName>
    </submittedName>
</protein>
<reference evidence="1" key="1">
    <citation type="submission" date="2019-04" db="EMBL/GenBank/DDBJ databases">
        <title>Genome assembly of Zosterops borbonicus 15179.</title>
        <authorList>
            <person name="Leroy T."/>
            <person name="Anselmetti Y."/>
            <person name="Tilak M.-K."/>
            <person name="Nabholz B."/>
        </authorList>
    </citation>
    <scope>NUCLEOTIDE SEQUENCE</scope>
    <source>
        <strain evidence="1">HGM_15179</strain>
        <tissue evidence="1">Muscle</tissue>
    </source>
</reference>
<accession>A0A8K1FW22</accession>
<dbReference type="Proteomes" id="UP000796761">
    <property type="component" value="Unassembled WGS sequence"/>
</dbReference>
<evidence type="ECO:0000313" key="2">
    <source>
        <dbReference type="Proteomes" id="UP000796761"/>
    </source>
</evidence>
<dbReference type="Gene3D" id="3.10.10.10">
    <property type="entry name" value="HIV Type 1 Reverse Transcriptase, subunit A, domain 1"/>
    <property type="match status" value="1"/>
</dbReference>
<dbReference type="SUPFAM" id="SSF56672">
    <property type="entry name" value="DNA/RNA polymerases"/>
    <property type="match status" value="1"/>
</dbReference>
<dbReference type="OrthoDB" id="5599163at2759"/>
<dbReference type="EMBL" id="SWJQ01004507">
    <property type="protein sequence ID" value="TRZ05392.1"/>
    <property type="molecule type" value="Genomic_DNA"/>
</dbReference>
<dbReference type="AlphaFoldDB" id="A0A8K1FW22"/>